<dbReference type="Pfam" id="PF13202">
    <property type="entry name" value="EF-hand_5"/>
    <property type="match status" value="1"/>
</dbReference>
<proteinExistence type="predicted"/>
<name>A0A812TY59_9DINO</name>
<evidence type="ECO:0000313" key="2">
    <source>
        <dbReference type="EMBL" id="CAE7554838.1"/>
    </source>
</evidence>
<gene>
    <name evidence="2" type="ORF">SNAT2548_LOCUS31169</name>
</gene>
<sequence>MAAADIFDRLDANRDGVVTREEWQRAMAPQATQASSANCPACGNVYLDDAAFCRKCGRKRDEAGAGKMASSGSAGAFAVVGAQGGPTMMPTPQVTAMSQPGVMTYPSSVPGMKDFVVVRPPVPMQAVPLAPPVAPPVYMQGGAPIRPPAMGVGMPMGAQPLGPMGQPMMAVPAGQPVGSVGSVAMGPAMSSAMGPAMGPAMRPAMGPAMTMGPPAMGAMGPPMMGPPMMGQPMMAQPMMGPPMGPTMMQPMGLAGQPMAMQAGAGGARGVSPARAAVSPARGVSPGRSAVPVYASGGMNPGLQAGTVINGLRSAAGRDGGSPMRSAVYSTASGYTPRMQDLPRHQGEHRVIGERRITREELAETGNLVEVEGSVVPSNERPSALLTRSVPQVTRVPDPFLPGREVQMAKAR</sequence>
<feature type="domain" description="EF-hand" evidence="1">
    <location>
        <begin position="1"/>
        <end position="33"/>
    </location>
</feature>
<evidence type="ECO:0000259" key="1">
    <source>
        <dbReference type="PROSITE" id="PS50222"/>
    </source>
</evidence>
<comment type="caution">
    <text evidence="2">The sequence shown here is derived from an EMBL/GenBank/DDBJ whole genome shotgun (WGS) entry which is preliminary data.</text>
</comment>
<dbReference type="EMBL" id="CAJNDS010002642">
    <property type="protein sequence ID" value="CAE7554838.1"/>
    <property type="molecule type" value="Genomic_DNA"/>
</dbReference>
<protein>
    <recommendedName>
        <fullName evidence="1">EF-hand domain-containing protein</fullName>
    </recommendedName>
</protein>
<keyword evidence="3" id="KW-1185">Reference proteome</keyword>
<dbReference type="AlphaFoldDB" id="A0A812TY59"/>
<dbReference type="GO" id="GO:0005509">
    <property type="term" value="F:calcium ion binding"/>
    <property type="evidence" value="ECO:0007669"/>
    <property type="project" value="InterPro"/>
</dbReference>
<dbReference type="InterPro" id="IPR002048">
    <property type="entry name" value="EF_hand_dom"/>
</dbReference>
<dbReference type="PROSITE" id="PS50222">
    <property type="entry name" value="EF_HAND_2"/>
    <property type="match status" value="1"/>
</dbReference>
<evidence type="ECO:0000313" key="3">
    <source>
        <dbReference type="Proteomes" id="UP000604046"/>
    </source>
</evidence>
<dbReference type="InterPro" id="IPR018247">
    <property type="entry name" value="EF_Hand_1_Ca_BS"/>
</dbReference>
<organism evidence="2 3">
    <name type="scientific">Symbiodinium natans</name>
    <dbReference type="NCBI Taxonomy" id="878477"/>
    <lineage>
        <taxon>Eukaryota</taxon>
        <taxon>Sar</taxon>
        <taxon>Alveolata</taxon>
        <taxon>Dinophyceae</taxon>
        <taxon>Suessiales</taxon>
        <taxon>Symbiodiniaceae</taxon>
        <taxon>Symbiodinium</taxon>
    </lineage>
</organism>
<dbReference type="Proteomes" id="UP000604046">
    <property type="component" value="Unassembled WGS sequence"/>
</dbReference>
<dbReference type="PROSITE" id="PS00018">
    <property type="entry name" value="EF_HAND_1"/>
    <property type="match status" value="1"/>
</dbReference>
<accession>A0A812TY59</accession>
<reference evidence="2" key="1">
    <citation type="submission" date="2021-02" db="EMBL/GenBank/DDBJ databases">
        <authorList>
            <person name="Dougan E. K."/>
            <person name="Rhodes N."/>
            <person name="Thang M."/>
            <person name="Chan C."/>
        </authorList>
    </citation>
    <scope>NUCLEOTIDE SEQUENCE</scope>
</reference>